<name>A0ACC0IWF8_9ERIC</name>
<accession>A0ACC0IWF8</accession>
<reference evidence="1 2" key="1">
    <citation type="journal article" date="2022" name="Plant J.">
        <title>Chromosome-level genome of Camellia lanceoleosa provides a valuable resource for understanding genome evolution and self-incompatibility.</title>
        <authorList>
            <person name="Gong W."/>
            <person name="Xiao S."/>
            <person name="Wang L."/>
            <person name="Liao Z."/>
            <person name="Chang Y."/>
            <person name="Mo W."/>
            <person name="Hu G."/>
            <person name="Li W."/>
            <person name="Zhao G."/>
            <person name="Zhu H."/>
            <person name="Hu X."/>
            <person name="Ji K."/>
            <person name="Xiang X."/>
            <person name="Song Q."/>
            <person name="Yuan D."/>
            <person name="Jin S."/>
            <person name="Zhang L."/>
        </authorList>
    </citation>
    <scope>NUCLEOTIDE SEQUENCE [LARGE SCALE GENOMIC DNA]</scope>
    <source>
        <strain evidence="1">SQ_2022a</strain>
    </source>
</reference>
<comment type="caution">
    <text evidence="1">The sequence shown here is derived from an EMBL/GenBank/DDBJ whole genome shotgun (WGS) entry which is preliminary data.</text>
</comment>
<dbReference type="Proteomes" id="UP001060215">
    <property type="component" value="Chromosome 3"/>
</dbReference>
<proteinExistence type="predicted"/>
<dbReference type="EMBL" id="CM045760">
    <property type="protein sequence ID" value="KAI8028511.1"/>
    <property type="molecule type" value="Genomic_DNA"/>
</dbReference>
<evidence type="ECO:0000313" key="2">
    <source>
        <dbReference type="Proteomes" id="UP001060215"/>
    </source>
</evidence>
<protein>
    <submittedName>
        <fullName evidence="1">Uncharacterized protein</fullName>
    </submittedName>
</protein>
<keyword evidence="2" id="KW-1185">Reference proteome</keyword>
<sequence length="134" mass="15377">MSSSSIGDREGQMLRFMSKKCRCGRKIAIRIVESEKPSKGRLYYVCENAGLGGCHLWAWCNPVGYAPIYGRDEIDDEKPRVEEGVQFNGRLMKLEMKMKVKALTMMMKTSMVVLLVCFISTMLMFSMKWICKNL</sequence>
<evidence type="ECO:0000313" key="1">
    <source>
        <dbReference type="EMBL" id="KAI8028511.1"/>
    </source>
</evidence>
<organism evidence="1 2">
    <name type="scientific">Camellia lanceoleosa</name>
    <dbReference type="NCBI Taxonomy" id="1840588"/>
    <lineage>
        <taxon>Eukaryota</taxon>
        <taxon>Viridiplantae</taxon>
        <taxon>Streptophyta</taxon>
        <taxon>Embryophyta</taxon>
        <taxon>Tracheophyta</taxon>
        <taxon>Spermatophyta</taxon>
        <taxon>Magnoliopsida</taxon>
        <taxon>eudicotyledons</taxon>
        <taxon>Gunneridae</taxon>
        <taxon>Pentapetalae</taxon>
        <taxon>asterids</taxon>
        <taxon>Ericales</taxon>
        <taxon>Theaceae</taxon>
        <taxon>Camellia</taxon>
    </lineage>
</organism>
<gene>
    <name evidence="1" type="ORF">LOK49_LG02G03939</name>
</gene>